<gene>
    <name evidence="1" type="ORF">EVAR_37671_1</name>
</gene>
<dbReference type="AlphaFoldDB" id="A0A4C1Z1T9"/>
<reference evidence="1 2" key="1">
    <citation type="journal article" date="2019" name="Commun. Biol.">
        <title>The bagworm genome reveals a unique fibroin gene that provides high tensile strength.</title>
        <authorList>
            <person name="Kono N."/>
            <person name="Nakamura H."/>
            <person name="Ohtoshi R."/>
            <person name="Tomita M."/>
            <person name="Numata K."/>
            <person name="Arakawa K."/>
        </authorList>
    </citation>
    <scope>NUCLEOTIDE SEQUENCE [LARGE SCALE GENOMIC DNA]</scope>
</reference>
<comment type="caution">
    <text evidence="1">The sequence shown here is derived from an EMBL/GenBank/DDBJ whole genome shotgun (WGS) entry which is preliminary data.</text>
</comment>
<dbReference type="Proteomes" id="UP000299102">
    <property type="component" value="Unassembled WGS sequence"/>
</dbReference>
<organism evidence="1 2">
    <name type="scientific">Eumeta variegata</name>
    <name type="common">Bagworm moth</name>
    <name type="synonym">Eumeta japonica</name>
    <dbReference type="NCBI Taxonomy" id="151549"/>
    <lineage>
        <taxon>Eukaryota</taxon>
        <taxon>Metazoa</taxon>
        <taxon>Ecdysozoa</taxon>
        <taxon>Arthropoda</taxon>
        <taxon>Hexapoda</taxon>
        <taxon>Insecta</taxon>
        <taxon>Pterygota</taxon>
        <taxon>Neoptera</taxon>
        <taxon>Endopterygota</taxon>
        <taxon>Lepidoptera</taxon>
        <taxon>Glossata</taxon>
        <taxon>Ditrysia</taxon>
        <taxon>Tineoidea</taxon>
        <taxon>Psychidae</taxon>
        <taxon>Oiketicinae</taxon>
        <taxon>Eumeta</taxon>
    </lineage>
</organism>
<evidence type="ECO:0000313" key="2">
    <source>
        <dbReference type="Proteomes" id="UP000299102"/>
    </source>
</evidence>
<keyword evidence="2" id="KW-1185">Reference proteome</keyword>
<dbReference type="EMBL" id="BGZK01001468">
    <property type="protein sequence ID" value="GBP80567.1"/>
    <property type="molecule type" value="Genomic_DNA"/>
</dbReference>
<proteinExistence type="predicted"/>
<evidence type="ECO:0000313" key="1">
    <source>
        <dbReference type="EMBL" id="GBP80567.1"/>
    </source>
</evidence>
<name>A0A4C1Z1T9_EUMVA</name>
<protein>
    <submittedName>
        <fullName evidence="1">Uncharacterized protein</fullName>
    </submittedName>
</protein>
<sequence length="115" mass="12733">MKSYDKPQKANLVFHAAPIKITTLTFIEKSRNKNLKSITRSTPTTIPTKRPLSLILGTDARAQTDGPSRGRAPLRKPCAVTSLVAVLRERRERAVPSGRRQVSGRVTNRILSLDS</sequence>
<accession>A0A4C1Z1T9</accession>